<dbReference type="PANTHER" id="PTHR48111:SF35">
    <property type="entry name" value="TRANSCRIPTIONAL REGULATORY PROTEIN QSEB"/>
    <property type="match status" value="1"/>
</dbReference>
<dbReference type="Gene3D" id="6.10.250.690">
    <property type="match status" value="1"/>
</dbReference>
<keyword evidence="2" id="KW-0963">Cytoplasm</keyword>
<evidence type="ECO:0000256" key="9">
    <source>
        <dbReference type="PROSITE-ProRule" id="PRU01091"/>
    </source>
</evidence>
<dbReference type="GO" id="GO:0000976">
    <property type="term" value="F:transcription cis-regulatory region binding"/>
    <property type="evidence" value="ECO:0007669"/>
    <property type="project" value="TreeGrafter"/>
</dbReference>
<dbReference type="SUPFAM" id="SSF52172">
    <property type="entry name" value="CheY-like"/>
    <property type="match status" value="1"/>
</dbReference>
<comment type="caution">
    <text evidence="12">The sequence shown here is derived from an EMBL/GenBank/DDBJ whole genome shotgun (WGS) entry which is preliminary data.</text>
</comment>
<dbReference type="PROSITE" id="PS50110">
    <property type="entry name" value="RESPONSE_REGULATORY"/>
    <property type="match status" value="1"/>
</dbReference>
<keyword evidence="3 8" id="KW-0597">Phosphoprotein</keyword>
<dbReference type="GO" id="GO:0000156">
    <property type="term" value="F:phosphorelay response regulator activity"/>
    <property type="evidence" value="ECO:0007669"/>
    <property type="project" value="TreeGrafter"/>
</dbReference>
<keyword evidence="7" id="KW-0804">Transcription</keyword>
<evidence type="ECO:0000256" key="3">
    <source>
        <dbReference type="ARBA" id="ARBA00022553"/>
    </source>
</evidence>
<dbReference type="GO" id="GO:0006355">
    <property type="term" value="P:regulation of DNA-templated transcription"/>
    <property type="evidence" value="ECO:0007669"/>
    <property type="project" value="InterPro"/>
</dbReference>
<dbReference type="GO" id="GO:0005829">
    <property type="term" value="C:cytosol"/>
    <property type="evidence" value="ECO:0007669"/>
    <property type="project" value="TreeGrafter"/>
</dbReference>
<dbReference type="OrthoDB" id="9802426at2"/>
<evidence type="ECO:0000256" key="4">
    <source>
        <dbReference type="ARBA" id="ARBA00023012"/>
    </source>
</evidence>
<gene>
    <name evidence="12" type="ORF">DFR40_3031</name>
</gene>
<evidence type="ECO:0000256" key="8">
    <source>
        <dbReference type="PROSITE-ProRule" id="PRU00169"/>
    </source>
</evidence>
<dbReference type="EMBL" id="RBXP01000019">
    <property type="protein sequence ID" value="RKT49889.1"/>
    <property type="molecule type" value="Genomic_DNA"/>
</dbReference>
<proteinExistence type="predicted"/>
<dbReference type="InterPro" id="IPR001867">
    <property type="entry name" value="OmpR/PhoB-type_DNA-bd"/>
</dbReference>
<dbReference type="RefSeq" id="WP_121459308.1">
    <property type="nucleotide sequence ID" value="NZ_RBXP01000019.1"/>
</dbReference>
<evidence type="ECO:0000256" key="7">
    <source>
        <dbReference type="ARBA" id="ARBA00023163"/>
    </source>
</evidence>
<accession>A0A495VKK3</accession>
<dbReference type="Pfam" id="PF00072">
    <property type="entry name" value="Response_reg"/>
    <property type="match status" value="1"/>
</dbReference>
<dbReference type="SMART" id="SM00448">
    <property type="entry name" value="REC"/>
    <property type="match status" value="1"/>
</dbReference>
<keyword evidence="13" id="KW-1185">Reference proteome</keyword>
<dbReference type="CDD" id="cd00383">
    <property type="entry name" value="trans_reg_C"/>
    <property type="match status" value="1"/>
</dbReference>
<evidence type="ECO:0000313" key="12">
    <source>
        <dbReference type="EMBL" id="RKT49889.1"/>
    </source>
</evidence>
<evidence type="ECO:0000313" key="13">
    <source>
        <dbReference type="Proteomes" id="UP000270626"/>
    </source>
</evidence>
<evidence type="ECO:0000256" key="5">
    <source>
        <dbReference type="ARBA" id="ARBA00023015"/>
    </source>
</evidence>
<evidence type="ECO:0000259" key="10">
    <source>
        <dbReference type="PROSITE" id="PS50110"/>
    </source>
</evidence>
<feature type="modified residue" description="4-aspartylphosphate" evidence="8">
    <location>
        <position position="51"/>
    </location>
</feature>
<sequence length="220" mass="24743">MRILLAEDDPLIASAILASLRKLDFSVDWVEDGRSVESALATCDYGMLILDLGLPGVDGLEILERMKRAEKQTPVLIITARGGVEDRVGGLNAGADDYLVKPFSLEELVARVFALRRRTQGWSSSELRLGKLAVDPRKRQVRLDEQEIHLSDREFRLLMALIEVPGQVLSITQLEERLYGWGEEIASNSIEVQLHRLRKKLGKDWIRNIRGIGFKLVEAA</sequence>
<evidence type="ECO:0000256" key="1">
    <source>
        <dbReference type="ARBA" id="ARBA00004496"/>
    </source>
</evidence>
<dbReference type="SMART" id="SM00862">
    <property type="entry name" value="Trans_reg_C"/>
    <property type="match status" value="1"/>
</dbReference>
<dbReference type="PANTHER" id="PTHR48111">
    <property type="entry name" value="REGULATOR OF RPOS"/>
    <property type="match status" value="1"/>
</dbReference>
<dbReference type="Pfam" id="PF00486">
    <property type="entry name" value="Trans_reg_C"/>
    <property type="match status" value="1"/>
</dbReference>
<protein>
    <submittedName>
        <fullName evidence="12">Winged helix family two component transcriptional regulator</fullName>
    </submittedName>
</protein>
<comment type="subcellular location">
    <subcellularLocation>
        <location evidence="1">Cytoplasm</location>
    </subcellularLocation>
</comment>
<evidence type="ECO:0000256" key="6">
    <source>
        <dbReference type="ARBA" id="ARBA00023125"/>
    </source>
</evidence>
<feature type="DNA-binding region" description="OmpR/PhoB-type" evidence="9">
    <location>
        <begin position="124"/>
        <end position="218"/>
    </location>
</feature>
<dbReference type="CDD" id="cd17624">
    <property type="entry name" value="REC_OmpR_PmrA-like"/>
    <property type="match status" value="1"/>
</dbReference>
<dbReference type="Proteomes" id="UP000270626">
    <property type="component" value="Unassembled WGS sequence"/>
</dbReference>
<name>A0A495VKK3_9RHOO</name>
<evidence type="ECO:0000256" key="2">
    <source>
        <dbReference type="ARBA" id="ARBA00022490"/>
    </source>
</evidence>
<reference evidence="12 13" key="1">
    <citation type="submission" date="2018-10" db="EMBL/GenBank/DDBJ databases">
        <title>Genomic Encyclopedia of Type Strains, Phase IV (KMG-IV): sequencing the most valuable type-strain genomes for metagenomic binning, comparative biology and taxonomic classification.</title>
        <authorList>
            <person name="Goeker M."/>
        </authorList>
    </citation>
    <scope>NUCLEOTIDE SEQUENCE [LARGE SCALE GENOMIC DNA]</scope>
    <source>
        <strain evidence="12 13">DSM 23841</strain>
    </source>
</reference>
<dbReference type="InterPro" id="IPR039420">
    <property type="entry name" value="WalR-like"/>
</dbReference>
<keyword evidence="4" id="KW-0902">Two-component regulatory system</keyword>
<dbReference type="Gene3D" id="3.40.50.2300">
    <property type="match status" value="1"/>
</dbReference>
<feature type="domain" description="OmpR/PhoB-type" evidence="11">
    <location>
        <begin position="124"/>
        <end position="218"/>
    </location>
</feature>
<organism evidence="12 13">
    <name type="scientific">Azonexus fungiphilus</name>
    <dbReference type="NCBI Taxonomy" id="146940"/>
    <lineage>
        <taxon>Bacteria</taxon>
        <taxon>Pseudomonadati</taxon>
        <taxon>Pseudomonadota</taxon>
        <taxon>Betaproteobacteria</taxon>
        <taxon>Rhodocyclales</taxon>
        <taxon>Azonexaceae</taxon>
        <taxon>Azonexus</taxon>
    </lineage>
</organism>
<dbReference type="GO" id="GO:0032993">
    <property type="term" value="C:protein-DNA complex"/>
    <property type="evidence" value="ECO:0007669"/>
    <property type="project" value="TreeGrafter"/>
</dbReference>
<dbReference type="AlphaFoldDB" id="A0A495VKK3"/>
<dbReference type="InterPro" id="IPR036388">
    <property type="entry name" value="WH-like_DNA-bd_sf"/>
</dbReference>
<keyword evidence="5" id="KW-0805">Transcription regulation</keyword>
<dbReference type="InterPro" id="IPR011006">
    <property type="entry name" value="CheY-like_superfamily"/>
</dbReference>
<evidence type="ECO:0000259" key="11">
    <source>
        <dbReference type="PROSITE" id="PS51755"/>
    </source>
</evidence>
<dbReference type="InterPro" id="IPR001789">
    <property type="entry name" value="Sig_transdc_resp-reg_receiver"/>
</dbReference>
<dbReference type="PROSITE" id="PS51755">
    <property type="entry name" value="OMPR_PHOB"/>
    <property type="match status" value="1"/>
</dbReference>
<feature type="domain" description="Response regulatory" evidence="10">
    <location>
        <begin position="2"/>
        <end position="116"/>
    </location>
</feature>
<dbReference type="Gene3D" id="1.10.10.10">
    <property type="entry name" value="Winged helix-like DNA-binding domain superfamily/Winged helix DNA-binding domain"/>
    <property type="match status" value="1"/>
</dbReference>
<keyword evidence="6 9" id="KW-0238">DNA-binding</keyword>